<evidence type="ECO:0000313" key="5">
    <source>
        <dbReference type="EMBL" id="OGZ42386.1"/>
    </source>
</evidence>
<comment type="subcellular location">
    <subcellularLocation>
        <location evidence="2">Cytoplasm</location>
    </subcellularLocation>
</comment>
<dbReference type="SUPFAM" id="SSF53623">
    <property type="entry name" value="MurD-like peptide ligases, catalytic domain"/>
    <property type="match status" value="2"/>
</dbReference>
<feature type="domain" description="Mur ligase central" evidence="4">
    <location>
        <begin position="118"/>
        <end position="304"/>
    </location>
</feature>
<keyword evidence="2" id="KW-0961">Cell wall biogenesis/degradation</keyword>
<gene>
    <name evidence="5" type="ORF">A3B04_00490</name>
</gene>
<evidence type="ECO:0000259" key="3">
    <source>
        <dbReference type="Pfam" id="PF02875"/>
    </source>
</evidence>
<evidence type="ECO:0000259" key="4">
    <source>
        <dbReference type="Pfam" id="PF08245"/>
    </source>
</evidence>
<dbReference type="PANTHER" id="PTHR23135:SF4">
    <property type="entry name" value="UDP-N-ACETYLMURAMOYL-L-ALANYL-D-GLUTAMATE--2,6-DIAMINOPIMELATE LIGASE MURE HOMOLOG, CHLOROPLASTIC"/>
    <property type="match status" value="1"/>
</dbReference>
<dbReference type="Pfam" id="PF08245">
    <property type="entry name" value="Mur_ligase_M"/>
    <property type="match status" value="1"/>
</dbReference>
<evidence type="ECO:0000313" key="6">
    <source>
        <dbReference type="Proteomes" id="UP000177126"/>
    </source>
</evidence>
<organism evidence="5 6">
    <name type="scientific">Candidatus Portnoybacteria bacterium RIFCSPLOWO2_02_FULL_39_11</name>
    <dbReference type="NCBI Taxonomy" id="1802001"/>
    <lineage>
        <taxon>Bacteria</taxon>
        <taxon>Candidatus Portnoyibacteriota</taxon>
    </lineage>
</organism>
<dbReference type="Gene3D" id="3.40.1190.10">
    <property type="entry name" value="Mur-like, catalytic domain"/>
    <property type="match status" value="1"/>
</dbReference>
<comment type="similarity">
    <text evidence="1">Belongs to the MurCDEF family. MurE subfamily.</text>
</comment>
<dbReference type="Gene3D" id="3.90.190.20">
    <property type="entry name" value="Mur ligase, C-terminal domain"/>
    <property type="match status" value="1"/>
</dbReference>
<dbReference type="InterPro" id="IPR036615">
    <property type="entry name" value="Mur_ligase_C_dom_sf"/>
</dbReference>
<dbReference type="GO" id="GO:0005737">
    <property type="term" value="C:cytoplasm"/>
    <property type="evidence" value="ECO:0007669"/>
    <property type="project" value="UniProtKB-SubCell"/>
</dbReference>
<dbReference type="UniPathway" id="UPA00219"/>
<evidence type="ECO:0008006" key="7">
    <source>
        <dbReference type="Google" id="ProtNLM"/>
    </source>
</evidence>
<reference evidence="5 6" key="1">
    <citation type="journal article" date="2016" name="Nat. Commun.">
        <title>Thousands of microbial genomes shed light on interconnected biogeochemical processes in an aquifer system.</title>
        <authorList>
            <person name="Anantharaman K."/>
            <person name="Brown C.T."/>
            <person name="Hug L.A."/>
            <person name="Sharon I."/>
            <person name="Castelle C.J."/>
            <person name="Probst A.J."/>
            <person name="Thomas B.C."/>
            <person name="Singh A."/>
            <person name="Wilkins M.J."/>
            <person name="Karaoz U."/>
            <person name="Brodie E.L."/>
            <person name="Williams K.H."/>
            <person name="Hubbard S.S."/>
            <person name="Banfield J.F."/>
        </authorList>
    </citation>
    <scope>NUCLEOTIDE SEQUENCE [LARGE SCALE GENOMIC DNA]</scope>
</reference>
<keyword evidence="2" id="KW-0573">Peptidoglycan synthesis</keyword>
<dbReference type="GO" id="GO:0016881">
    <property type="term" value="F:acid-amino acid ligase activity"/>
    <property type="evidence" value="ECO:0007669"/>
    <property type="project" value="InterPro"/>
</dbReference>
<dbReference type="SUPFAM" id="SSF53244">
    <property type="entry name" value="MurD-like peptide ligases, peptide-binding domain"/>
    <property type="match status" value="1"/>
</dbReference>
<protein>
    <recommendedName>
        <fullName evidence="7">UDP-N-acetylmuramyl-tripeptide synthetase</fullName>
    </recommendedName>
</protein>
<evidence type="ECO:0000256" key="2">
    <source>
        <dbReference type="RuleBase" id="RU004135"/>
    </source>
</evidence>
<comment type="caution">
    <text evidence="5">The sequence shown here is derived from an EMBL/GenBank/DDBJ whole genome shotgun (WGS) entry which is preliminary data.</text>
</comment>
<dbReference type="AlphaFoldDB" id="A0A1G2FWC2"/>
<keyword evidence="2" id="KW-0131">Cell cycle</keyword>
<dbReference type="NCBIfam" id="TIGR01085">
    <property type="entry name" value="murE"/>
    <property type="match status" value="1"/>
</dbReference>
<dbReference type="GO" id="GO:0009252">
    <property type="term" value="P:peptidoglycan biosynthetic process"/>
    <property type="evidence" value="ECO:0007669"/>
    <property type="project" value="UniProtKB-UniPathway"/>
</dbReference>
<accession>A0A1G2FWC2</accession>
<evidence type="ECO:0000256" key="1">
    <source>
        <dbReference type="ARBA" id="ARBA00005898"/>
    </source>
</evidence>
<dbReference type="Proteomes" id="UP000177126">
    <property type="component" value="Unassembled WGS sequence"/>
</dbReference>
<proteinExistence type="inferred from homology"/>
<dbReference type="Pfam" id="PF02875">
    <property type="entry name" value="Mur_ligase_C"/>
    <property type="match status" value="1"/>
</dbReference>
<name>A0A1G2FWC2_9BACT</name>
<feature type="domain" description="Mur ligase C-terminal" evidence="3">
    <location>
        <begin position="327"/>
        <end position="479"/>
    </location>
</feature>
<dbReference type="EMBL" id="MHNF01000001">
    <property type="protein sequence ID" value="OGZ42386.1"/>
    <property type="molecule type" value="Genomic_DNA"/>
</dbReference>
<dbReference type="InterPro" id="IPR036565">
    <property type="entry name" value="Mur-like_cat_sf"/>
</dbReference>
<dbReference type="GO" id="GO:0005524">
    <property type="term" value="F:ATP binding"/>
    <property type="evidence" value="ECO:0007669"/>
    <property type="project" value="InterPro"/>
</dbReference>
<dbReference type="GO" id="GO:0071555">
    <property type="term" value="P:cell wall organization"/>
    <property type="evidence" value="ECO:0007669"/>
    <property type="project" value="UniProtKB-KW"/>
</dbReference>
<sequence>MKIFLKKLLPDFILYWYHWKLALLGALVYGFPSRKLKVIGVTGTKGKSTVVVLAGRVLQKRITPSQSPPYQGGEEILNFSQPPLTKGGEIQNPPQPSFTKGGSKVGWISSLTINDGKNEVMNPHHMTMPGRFFIQKTLRQMVKNGCEYALVEVTSEGVKQFRHKFIDWTGAVFTNLAAEHLEAHGGFAKYRLAKEQLFAAAAKNKNGFGVYNLDDKNVGEFLKYSINKKYGYCFSNPSQPPLNLRGGEISPLKLRGGEGELFRLQISNVKLDAMGSEFEINNVQFKTNLLGEFNVYNCAAAAAIGMACGVGLETASQVLAEIQSIPGRLEIINEGQDFTVVVDLAHTPDSFEKVFRLFGDLKNQQPTPSSTEEERKKSKIISVFGSAGGGRDKWKRPELGGIASENSDIIIITNEDPYDENPQTIADEIAAGCKTLSQSSPSEGGEKAGVEIILDRRAAIASALSLAQKDDIVLILGKGTEQTMVMGGKKHDWDDRIVVREEIKKLRSSL</sequence>
<dbReference type="GO" id="GO:0051301">
    <property type="term" value="P:cell division"/>
    <property type="evidence" value="ECO:0007669"/>
    <property type="project" value="UniProtKB-KW"/>
</dbReference>
<dbReference type="InterPro" id="IPR004101">
    <property type="entry name" value="Mur_ligase_C"/>
</dbReference>
<comment type="pathway">
    <text evidence="2">Cell wall biogenesis; peptidoglycan biosynthesis.</text>
</comment>
<dbReference type="GO" id="GO:0008360">
    <property type="term" value="P:regulation of cell shape"/>
    <property type="evidence" value="ECO:0007669"/>
    <property type="project" value="UniProtKB-KW"/>
</dbReference>
<keyword evidence="2" id="KW-0133">Cell shape</keyword>
<dbReference type="InterPro" id="IPR013221">
    <property type="entry name" value="Mur_ligase_cen"/>
</dbReference>
<keyword evidence="2" id="KW-0132">Cell division</keyword>
<dbReference type="InterPro" id="IPR005761">
    <property type="entry name" value="UDP-N-AcMur-Glu-dNH2Pim_ligase"/>
</dbReference>
<dbReference type="PANTHER" id="PTHR23135">
    <property type="entry name" value="MUR LIGASE FAMILY MEMBER"/>
    <property type="match status" value="1"/>
</dbReference>